<sequence>MHALGVGLALPPPLPHQFPTAWEHPAIFLLLILFVLLILLFSPLFPTFCVYNFMLSLARKTLQRVPSFQDILQGRMTRPDICVDVLVIGAGPTGLGAAKRLNQI</sequence>
<protein>
    <submittedName>
        <fullName evidence="2">Uncharacterized protein</fullName>
    </submittedName>
</protein>
<evidence type="ECO:0000313" key="2">
    <source>
        <dbReference type="EMBL" id="OAX77638.1"/>
    </source>
</evidence>
<keyword evidence="1" id="KW-1133">Transmembrane helix</keyword>
<keyword evidence="3" id="KW-1185">Reference proteome</keyword>
<feature type="transmembrane region" description="Helical" evidence="1">
    <location>
        <begin position="27"/>
        <end position="54"/>
    </location>
</feature>
<proteinExistence type="predicted"/>
<evidence type="ECO:0000313" key="3">
    <source>
        <dbReference type="Proteomes" id="UP000091918"/>
    </source>
</evidence>
<evidence type="ECO:0000256" key="1">
    <source>
        <dbReference type="SAM" id="Phobius"/>
    </source>
</evidence>
<dbReference type="OrthoDB" id="38045at2759"/>
<accession>A0A1B7NLI6</accession>
<dbReference type="EMBL" id="LGUA01002238">
    <property type="protein sequence ID" value="OAX77638.1"/>
    <property type="molecule type" value="Genomic_DNA"/>
</dbReference>
<dbReference type="AlphaFoldDB" id="A0A1B7NLI6"/>
<dbReference type="InterPro" id="IPR036188">
    <property type="entry name" value="FAD/NAD-bd_sf"/>
</dbReference>
<keyword evidence="1" id="KW-0472">Membrane</keyword>
<dbReference type="STRING" id="1658172.A0A1B7NLI6"/>
<name>A0A1B7NLI6_9EURO</name>
<keyword evidence="1" id="KW-0812">Transmembrane</keyword>
<organism evidence="2 3">
    <name type="scientific">Emergomyces africanus</name>
    <dbReference type="NCBI Taxonomy" id="1955775"/>
    <lineage>
        <taxon>Eukaryota</taxon>
        <taxon>Fungi</taxon>
        <taxon>Dikarya</taxon>
        <taxon>Ascomycota</taxon>
        <taxon>Pezizomycotina</taxon>
        <taxon>Eurotiomycetes</taxon>
        <taxon>Eurotiomycetidae</taxon>
        <taxon>Onygenales</taxon>
        <taxon>Ajellomycetaceae</taxon>
        <taxon>Emergomyces</taxon>
    </lineage>
</organism>
<comment type="caution">
    <text evidence="2">The sequence shown here is derived from an EMBL/GenBank/DDBJ whole genome shotgun (WGS) entry which is preliminary data.</text>
</comment>
<gene>
    <name evidence="2" type="ORF">ACJ72_08061</name>
</gene>
<dbReference type="Proteomes" id="UP000091918">
    <property type="component" value="Unassembled WGS sequence"/>
</dbReference>
<feature type="non-terminal residue" evidence="2">
    <location>
        <position position="104"/>
    </location>
</feature>
<reference evidence="2 3" key="1">
    <citation type="submission" date="2015-07" db="EMBL/GenBank/DDBJ databases">
        <title>Emmonsia species relationships and genome sequence.</title>
        <authorList>
            <person name="Cuomo C.A."/>
            <person name="Schwartz I.S."/>
            <person name="Kenyon C."/>
            <person name="de Hoog G.S."/>
            <person name="Govender N.P."/>
            <person name="Botha A."/>
            <person name="Moreno L."/>
            <person name="de Vries M."/>
            <person name="Munoz J.F."/>
            <person name="Stielow J.B."/>
        </authorList>
    </citation>
    <scope>NUCLEOTIDE SEQUENCE [LARGE SCALE GENOMIC DNA]</scope>
    <source>
        <strain evidence="2 3">CBS 136260</strain>
    </source>
</reference>
<dbReference type="SUPFAM" id="SSF51905">
    <property type="entry name" value="FAD/NAD(P)-binding domain"/>
    <property type="match status" value="1"/>
</dbReference>